<dbReference type="InterPro" id="IPR029058">
    <property type="entry name" value="AB_hydrolase_fold"/>
</dbReference>
<evidence type="ECO:0008006" key="2">
    <source>
        <dbReference type="Google" id="ProtNLM"/>
    </source>
</evidence>
<evidence type="ECO:0000313" key="1">
    <source>
        <dbReference type="EMBL" id="XDK33785.1"/>
    </source>
</evidence>
<gene>
    <name evidence="1" type="ORF">AB4Y30_05375</name>
</gene>
<dbReference type="RefSeq" id="WP_368654463.1">
    <property type="nucleotide sequence ID" value="NZ_CP162599.1"/>
</dbReference>
<protein>
    <recommendedName>
        <fullName evidence="2">Hydrolase</fullName>
    </recommendedName>
</protein>
<organism evidence="1">
    <name type="scientific">Ornithinibacillus sp. 4-3</name>
    <dbReference type="NCBI Taxonomy" id="3231488"/>
    <lineage>
        <taxon>Bacteria</taxon>
        <taxon>Bacillati</taxon>
        <taxon>Bacillota</taxon>
        <taxon>Bacilli</taxon>
        <taxon>Bacillales</taxon>
        <taxon>Bacillaceae</taxon>
        <taxon>Ornithinibacillus</taxon>
    </lineage>
</organism>
<accession>A0AB39HTX2</accession>
<reference evidence="1" key="1">
    <citation type="submission" date="2024-07" db="EMBL/GenBank/DDBJ databases">
        <title>Halotolerant mesophilic bacterium Ornithinibacillus sp. 4-3, sp. nov., isolated from soil.</title>
        <authorList>
            <person name="Sidarenka A.V."/>
            <person name="Guliayeva D.E."/>
            <person name="Leanovich S.I."/>
            <person name="Hileuskaya K.S."/>
            <person name="Akhremchuk A.E."/>
            <person name="Sikolenko M.A."/>
            <person name="Valentovich L.N."/>
        </authorList>
    </citation>
    <scope>NUCLEOTIDE SEQUENCE</scope>
    <source>
        <strain evidence="1">4-3</strain>
    </source>
</reference>
<sequence>MKNSPKLAMYDFGKTTLNACQFDLRFSYFTYVPSDYDPEGDQIYNLAVIVHGTNRPVQEYRDAFIDFAEANQSIILVPVFPAGIAFPGELSSYKFIHYDGIRYDDILFAMMDELAAKYRVRTDKVLMHGFSGGGHFTHRFLYLHPDRLLAASIGAPGRITYLDDTKPWYLGISDFEEKFGVPVRFDLMKQVPVQMIVGGDDVEMEEINDTNDPFWMDGMDAYGKTRVERLKALHKNFADHGIEARLDIVPGVKHEGFKVLEPVKEFFTKSLKK</sequence>
<dbReference type="EMBL" id="CP162599">
    <property type="protein sequence ID" value="XDK33785.1"/>
    <property type="molecule type" value="Genomic_DNA"/>
</dbReference>
<dbReference type="AlphaFoldDB" id="A0AB39HTX2"/>
<dbReference type="Gene3D" id="3.40.50.1820">
    <property type="entry name" value="alpha/beta hydrolase"/>
    <property type="match status" value="1"/>
</dbReference>
<dbReference type="SUPFAM" id="SSF53474">
    <property type="entry name" value="alpha/beta-Hydrolases"/>
    <property type="match status" value="1"/>
</dbReference>
<proteinExistence type="predicted"/>
<name>A0AB39HTX2_9BACI</name>